<evidence type="ECO:0000313" key="3">
    <source>
        <dbReference type="EMBL" id="CAH0053511.1"/>
    </source>
</evidence>
<sequence length="438" mass="47993">MYGTRARVRALKLSAQASEQPQESPAPERTDPIGEKEDLNLQEAGQDLKVADKPPQRLYSLYENLQSTSPAFRQSSHGEHLLNWLQSIKPYRLRRCRSDTNIQLLPDFYTNTPPMSTLQDSTIPPQGQGTFCHSGGVSRVGELAYAAKVYEKRAVEKQGYRNSLRASKIFMLRAAEKVPSNIQSVMDLITSECGQPPTAAKSASDSYSNECANMAIRGANEESVRRFFDDYLFSKSSLPANVRRNEGMMKRGDAPIAASGAGKISTPNPDLLLGYDEESFPPQQDGRLGAWDANNAKFSFLSVDYKGDGSVSTGSLWVATNQCLVATTTCVNLMMKLRAVVLERGDAEAANSLDQHVFGLVANGTEARLFVTYADADQDGQRCVRRIFKWAEERKGRIEAAIDVILSGSLTAANKRGHDGSGPVTKRQRGESTDPPGV</sequence>
<evidence type="ECO:0000259" key="2">
    <source>
        <dbReference type="Pfam" id="PF25545"/>
    </source>
</evidence>
<reference evidence="4" key="1">
    <citation type="submission" date="2019-06" db="EMBL/GenBank/DDBJ databases">
        <authorList>
            <person name="Broberg M."/>
        </authorList>
    </citation>
    <scope>NUCLEOTIDE SEQUENCE [LARGE SCALE GENOMIC DNA]</scope>
</reference>
<proteinExistence type="predicted"/>
<dbReference type="AlphaFoldDB" id="A0A9P0EJA5"/>
<reference evidence="3 4" key="2">
    <citation type="submission" date="2021-10" db="EMBL/GenBank/DDBJ databases">
        <authorList>
            <person name="Piombo E."/>
        </authorList>
    </citation>
    <scope>NUCLEOTIDE SEQUENCE [LARGE SCALE GENOMIC DNA]</scope>
</reference>
<feature type="region of interest" description="Disordered" evidence="1">
    <location>
        <begin position="414"/>
        <end position="438"/>
    </location>
</feature>
<comment type="caution">
    <text evidence="3">The sequence shown here is derived from an EMBL/GenBank/DDBJ whole genome shotgun (WGS) entry which is preliminary data.</text>
</comment>
<dbReference type="InterPro" id="IPR057684">
    <property type="entry name" value="DUF7924"/>
</dbReference>
<dbReference type="EMBL" id="CABFOC020000045">
    <property type="protein sequence ID" value="CAH0053511.1"/>
    <property type="molecule type" value="Genomic_DNA"/>
</dbReference>
<evidence type="ECO:0000313" key="4">
    <source>
        <dbReference type="Proteomes" id="UP000775872"/>
    </source>
</evidence>
<accession>A0A9P0EJA5</accession>
<feature type="region of interest" description="Disordered" evidence="1">
    <location>
        <begin position="10"/>
        <end position="41"/>
    </location>
</feature>
<feature type="compositionally biased region" description="Basic and acidic residues" evidence="1">
    <location>
        <begin position="26"/>
        <end position="39"/>
    </location>
</feature>
<gene>
    <name evidence="3" type="ORF">CSOL1703_00005384</name>
</gene>
<name>A0A9P0EJA5_9HYPO</name>
<keyword evidence="4" id="KW-1185">Reference proteome</keyword>
<organism evidence="3 4">
    <name type="scientific">Clonostachys solani</name>
    <dbReference type="NCBI Taxonomy" id="160281"/>
    <lineage>
        <taxon>Eukaryota</taxon>
        <taxon>Fungi</taxon>
        <taxon>Dikarya</taxon>
        <taxon>Ascomycota</taxon>
        <taxon>Pezizomycotina</taxon>
        <taxon>Sordariomycetes</taxon>
        <taxon>Hypocreomycetidae</taxon>
        <taxon>Hypocreales</taxon>
        <taxon>Bionectriaceae</taxon>
        <taxon>Clonostachys</taxon>
    </lineage>
</organism>
<dbReference type="OrthoDB" id="5426775at2759"/>
<dbReference type="Proteomes" id="UP000775872">
    <property type="component" value="Unassembled WGS sequence"/>
</dbReference>
<protein>
    <recommendedName>
        <fullName evidence="2">DUF7924 domain-containing protein</fullName>
    </recommendedName>
</protein>
<dbReference type="Pfam" id="PF25545">
    <property type="entry name" value="DUF7924"/>
    <property type="match status" value="1"/>
</dbReference>
<evidence type="ECO:0000256" key="1">
    <source>
        <dbReference type="SAM" id="MobiDB-lite"/>
    </source>
</evidence>
<feature type="domain" description="DUF7924" evidence="2">
    <location>
        <begin position="216"/>
        <end position="385"/>
    </location>
</feature>